<reference evidence="1 2" key="1">
    <citation type="journal article" date="2018" name="Front. Plant Sci.">
        <title>Red Clover (Trifolium pratense) and Zigzag Clover (T. medium) - A Picture of Genomic Similarities and Differences.</title>
        <authorList>
            <person name="Dluhosova J."/>
            <person name="Istvanek J."/>
            <person name="Nedelnik J."/>
            <person name="Repkova J."/>
        </authorList>
    </citation>
    <scope>NUCLEOTIDE SEQUENCE [LARGE SCALE GENOMIC DNA]</scope>
    <source>
        <strain evidence="2">cv. 10/8</strain>
        <tissue evidence="1">Leaf</tissue>
    </source>
</reference>
<name>A0A392W2E6_9FABA</name>
<sequence>MVFGAKQGEIELREIGVKISADKLTFCHLRATQG</sequence>
<keyword evidence="2" id="KW-1185">Reference proteome</keyword>
<evidence type="ECO:0000313" key="2">
    <source>
        <dbReference type="Proteomes" id="UP000265520"/>
    </source>
</evidence>
<evidence type="ECO:0000313" key="1">
    <source>
        <dbReference type="EMBL" id="MCI93075.1"/>
    </source>
</evidence>
<organism evidence="1 2">
    <name type="scientific">Trifolium medium</name>
    <dbReference type="NCBI Taxonomy" id="97028"/>
    <lineage>
        <taxon>Eukaryota</taxon>
        <taxon>Viridiplantae</taxon>
        <taxon>Streptophyta</taxon>
        <taxon>Embryophyta</taxon>
        <taxon>Tracheophyta</taxon>
        <taxon>Spermatophyta</taxon>
        <taxon>Magnoliopsida</taxon>
        <taxon>eudicotyledons</taxon>
        <taxon>Gunneridae</taxon>
        <taxon>Pentapetalae</taxon>
        <taxon>rosids</taxon>
        <taxon>fabids</taxon>
        <taxon>Fabales</taxon>
        <taxon>Fabaceae</taxon>
        <taxon>Papilionoideae</taxon>
        <taxon>50 kb inversion clade</taxon>
        <taxon>NPAAA clade</taxon>
        <taxon>Hologalegina</taxon>
        <taxon>IRL clade</taxon>
        <taxon>Trifolieae</taxon>
        <taxon>Trifolium</taxon>
    </lineage>
</organism>
<protein>
    <submittedName>
        <fullName evidence="1">Uncharacterized protein</fullName>
    </submittedName>
</protein>
<dbReference type="AlphaFoldDB" id="A0A392W2E6"/>
<comment type="caution">
    <text evidence="1">The sequence shown here is derived from an EMBL/GenBank/DDBJ whole genome shotgun (WGS) entry which is preliminary data.</text>
</comment>
<dbReference type="EMBL" id="LXQA011318957">
    <property type="protein sequence ID" value="MCI93075.1"/>
    <property type="molecule type" value="Genomic_DNA"/>
</dbReference>
<accession>A0A392W2E6</accession>
<proteinExistence type="predicted"/>
<feature type="non-terminal residue" evidence="1">
    <location>
        <position position="34"/>
    </location>
</feature>
<dbReference type="Proteomes" id="UP000265520">
    <property type="component" value="Unassembled WGS sequence"/>
</dbReference>